<organism evidence="10 11">
    <name type="scientific">Chitinimonas lacunae</name>
    <dbReference type="NCBI Taxonomy" id="1963018"/>
    <lineage>
        <taxon>Bacteria</taxon>
        <taxon>Pseudomonadati</taxon>
        <taxon>Pseudomonadota</taxon>
        <taxon>Betaproteobacteria</taxon>
        <taxon>Neisseriales</taxon>
        <taxon>Chitinibacteraceae</taxon>
        <taxon>Chitinimonas</taxon>
    </lineage>
</organism>
<feature type="transmembrane region" description="Helical" evidence="7">
    <location>
        <begin position="20"/>
        <end position="40"/>
    </location>
</feature>
<evidence type="ECO:0000256" key="1">
    <source>
        <dbReference type="ARBA" id="ARBA00004651"/>
    </source>
</evidence>
<evidence type="ECO:0000259" key="8">
    <source>
        <dbReference type="Pfam" id="PF02687"/>
    </source>
</evidence>
<dbReference type="Pfam" id="PF02687">
    <property type="entry name" value="FtsX"/>
    <property type="match status" value="1"/>
</dbReference>
<feature type="transmembrane region" description="Helical" evidence="7">
    <location>
        <begin position="321"/>
        <end position="344"/>
    </location>
</feature>
<keyword evidence="11" id="KW-1185">Reference proteome</keyword>
<dbReference type="Proteomes" id="UP001595791">
    <property type="component" value="Unassembled WGS sequence"/>
</dbReference>
<evidence type="ECO:0000313" key="10">
    <source>
        <dbReference type="EMBL" id="MFC4158922.1"/>
    </source>
</evidence>
<accession>A0ABV8MML7</accession>
<evidence type="ECO:0000313" key="11">
    <source>
        <dbReference type="Proteomes" id="UP001595791"/>
    </source>
</evidence>
<feature type="domain" description="MacB-like periplasmic core" evidence="9">
    <location>
        <begin position="18"/>
        <end position="243"/>
    </location>
</feature>
<feature type="transmembrane region" description="Helical" evidence="7">
    <location>
        <begin position="274"/>
        <end position="294"/>
    </location>
</feature>
<dbReference type="EMBL" id="JBHSBU010000001">
    <property type="protein sequence ID" value="MFC4158922.1"/>
    <property type="molecule type" value="Genomic_DNA"/>
</dbReference>
<comment type="similarity">
    <text evidence="2">Belongs to the ABC-4 integral membrane protein family. LolC/E subfamily.</text>
</comment>
<dbReference type="InterPro" id="IPR025857">
    <property type="entry name" value="MacB_PCD"/>
</dbReference>
<name>A0ABV8MML7_9NEIS</name>
<evidence type="ECO:0000259" key="9">
    <source>
        <dbReference type="Pfam" id="PF12704"/>
    </source>
</evidence>
<dbReference type="RefSeq" id="WP_378162116.1">
    <property type="nucleotide sequence ID" value="NZ_JBHSBU010000001.1"/>
</dbReference>
<reference evidence="11" key="1">
    <citation type="journal article" date="2019" name="Int. J. Syst. Evol. Microbiol.">
        <title>The Global Catalogue of Microorganisms (GCM) 10K type strain sequencing project: providing services to taxonomists for standard genome sequencing and annotation.</title>
        <authorList>
            <consortium name="The Broad Institute Genomics Platform"/>
            <consortium name="The Broad Institute Genome Sequencing Center for Infectious Disease"/>
            <person name="Wu L."/>
            <person name="Ma J."/>
        </authorList>
    </citation>
    <scope>NUCLEOTIDE SEQUENCE [LARGE SCALE GENOMIC DNA]</scope>
    <source>
        <strain evidence="11">LMG 29894</strain>
    </source>
</reference>
<dbReference type="Pfam" id="PF12704">
    <property type="entry name" value="MacB_PCD"/>
    <property type="match status" value="1"/>
</dbReference>
<evidence type="ECO:0000256" key="5">
    <source>
        <dbReference type="ARBA" id="ARBA00022989"/>
    </source>
</evidence>
<feature type="domain" description="ABC3 transporter permease C-terminal" evidence="8">
    <location>
        <begin position="276"/>
        <end position="402"/>
    </location>
</feature>
<dbReference type="PANTHER" id="PTHR30489:SF0">
    <property type="entry name" value="LIPOPROTEIN-RELEASING SYSTEM TRANSMEMBRANE PROTEIN LOLE"/>
    <property type="match status" value="1"/>
</dbReference>
<feature type="transmembrane region" description="Helical" evidence="7">
    <location>
        <begin position="364"/>
        <end position="393"/>
    </location>
</feature>
<evidence type="ECO:0000256" key="6">
    <source>
        <dbReference type="ARBA" id="ARBA00023136"/>
    </source>
</evidence>
<proteinExistence type="inferred from homology"/>
<keyword evidence="4 7" id="KW-0812">Transmembrane</keyword>
<evidence type="ECO:0000256" key="7">
    <source>
        <dbReference type="SAM" id="Phobius"/>
    </source>
</evidence>
<evidence type="ECO:0000256" key="4">
    <source>
        <dbReference type="ARBA" id="ARBA00022692"/>
    </source>
</evidence>
<sequence>MIWLEIAWRNVLRNWRRSLFTISIAAVGTIAVLLAVGYMLSAFEAVRESTIRGGLGHLQIAHAEEFGGYSEYPLQHGLPPNTVAAIREAIGKAEPYAMVMPRLEFQGVASNGERSLIFLGEGVEPLEERRLSQYYAQVIDGQGLERTGDKPFRAVIGHDLARLLGLKVGDSLALMSPTATSGLNAIDVEVVGLLKTGVPQVDRTRVLVPLELAQKLIRTGKINRLVLGLDDTGQTDAVQARLAPVAKRLGIESRTWTELAVFYHQLVDLYLRQFSVLGAIIAVVVALTFSNAVLMSVLERSREIGTLVSLGIGRAQIRRQFVLEGLLLGLGGGTLAALLSWLLMLGLNALAIQMPPPPGQTEGYPLFFLFSLPAALAAVAGVSVLGTLSAFFASRRVTRLDPIKALHYA</sequence>
<dbReference type="InterPro" id="IPR003838">
    <property type="entry name" value="ABC3_permease_C"/>
</dbReference>
<gene>
    <name evidence="10" type="ORF">ACFOW7_06065</name>
</gene>
<comment type="subcellular location">
    <subcellularLocation>
        <location evidence="1">Cell membrane</location>
        <topology evidence="1">Multi-pass membrane protein</topology>
    </subcellularLocation>
</comment>
<evidence type="ECO:0000256" key="2">
    <source>
        <dbReference type="ARBA" id="ARBA00005236"/>
    </source>
</evidence>
<comment type="caution">
    <text evidence="10">The sequence shown here is derived from an EMBL/GenBank/DDBJ whole genome shotgun (WGS) entry which is preliminary data.</text>
</comment>
<keyword evidence="6 7" id="KW-0472">Membrane</keyword>
<evidence type="ECO:0000256" key="3">
    <source>
        <dbReference type="ARBA" id="ARBA00022475"/>
    </source>
</evidence>
<protein>
    <submittedName>
        <fullName evidence="10">ABC transporter permease</fullName>
    </submittedName>
</protein>
<keyword evidence="3" id="KW-1003">Cell membrane</keyword>
<dbReference type="PANTHER" id="PTHR30489">
    <property type="entry name" value="LIPOPROTEIN-RELEASING SYSTEM TRANSMEMBRANE PROTEIN LOLE"/>
    <property type="match status" value="1"/>
</dbReference>
<dbReference type="InterPro" id="IPR051447">
    <property type="entry name" value="Lipoprotein-release_system"/>
</dbReference>
<keyword evidence="5 7" id="KW-1133">Transmembrane helix</keyword>